<dbReference type="AlphaFoldDB" id="A0A062TZY6"/>
<evidence type="ECO:0000256" key="1">
    <source>
        <dbReference type="SAM" id="MobiDB-lite"/>
    </source>
</evidence>
<accession>A0A062TZY6</accession>
<protein>
    <submittedName>
        <fullName evidence="2">Uncharacterized protein</fullName>
    </submittedName>
</protein>
<dbReference type="Proteomes" id="UP000027037">
    <property type="component" value="Unassembled WGS sequence"/>
</dbReference>
<proteinExistence type="predicted"/>
<keyword evidence="3" id="KW-1185">Reference proteome</keyword>
<gene>
    <name evidence="2" type="ORF">HY29_16750</name>
</gene>
<name>A0A062TZY6_9PROT</name>
<comment type="caution">
    <text evidence="2">The sequence shown here is derived from an EMBL/GenBank/DDBJ whole genome shotgun (WGS) entry which is preliminary data.</text>
</comment>
<evidence type="ECO:0000313" key="2">
    <source>
        <dbReference type="EMBL" id="KCZ53616.1"/>
    </source>
</evidence>
<sequence>MSKSKRHKGHLAMPPIYERRQRRAQLRMEVGCSPAAKKTPAQLAAQRRKMRIPGGGGTGD</sequence>
<feature type="region of interest" description="Disordered" evidence="1">
    <location>
        <begin position="24"/>
        <end position="60"/>
    </location>
</feature>
<organism evidence="2 3">
    <name type="scientific">Hyphomonas beringensis</name>
    <dbReference type="NCBI Taxonomy" id="1280946"/>
    <lineage>
        <taxon>Bacteria</taxon>
        <taxon>Pseudomonadati</taxon>
        <taxon>Pseudomonadota</taxon>
        <taxon>Alphaproteobacteria</taxon>
        <taxon>Hyphomonadales</taxon>
        <taxon>Hyphomonadaceae</taxon>
        <taxon>Hyphomonas</taxon>
    </lineage>
</organism>
<dbReference type="PATRIC" id="fig|1280946.3.peg.2508"/>
<reference evidence="2 3" key="1">
    <citation type="journal article" date="2014" name="Antonie Van Leeuwenhoek">
        <title>Hyphomonas beringensis sp. nov. and Hyphomonas chukchiensis sp. nov., isolated from surface seawater of the Bering Sea and Chukchi Sea.</title>
        <authorList>
            <person name="Li C."/>
            <person name="Lai Q."/>
            <person name="Li G."/>
            <person name="Dong C."/>
            <person name="Wang J."/>
            <person name="Liao Y."/>
            <person name="Shao Z."/>
        </authorList>
    </citation>
    <scope>NUCLEOTIDE SEQUENCE [LARGE SCALE GENOMIC DNA]</scope>
    <source>
        <strain evidence="2 3">25B14_1</strain>
    </source>
</reference>
<dbReference type="EMBL" id="AWFF01000050">
    <property type="protein sequence ID" value="KCZ53616.1"/>
    <property type="molecule type" value="Genomic_DNA"/>
</dbReference>
<evidence type="ECO:0000313" key="3">
    <source>
        <dbReference type="Proteomes" id="UP000027037"/>
    </source>
</evidence>